<dbReference type="InterPro" id="IPR051681">
    <property type="entry name" value="Ser/Thr_Kinases-Pseudokinases"/>
</dbReference>
<keyword evidence="2 3" id="KW-0067">ATP-binding</keyword>
<evidence type="ECO:0000256" key="2">
    <source>
        <dbReference type="ARBA" id="ARBA00022840"/>
    </source>
</evidence>
<name>A0ABR2J152_9EUKA</name>
<dbReference type="Gene3D" id="3.80.10.10">
    <property type="entry name" value="Ribonuclease Inhibitor"/>
    <property type="match status" value="3"/>
</dbReference>
<dbReference type="Pfam" id="PF00069">
    <property type="entry name" value="Pkinase"/>
    <property type="match status" value="1"/>
</dbReference>
<keyword evidence="6" id="KW-1185">Reference proteome</keyword>
<protein>
    <recommendedName>
        <fullName evidence="4">Protein kinase domain-containing protein</fullName>
    </recommendedName>
</protein>
<evidence type="ECO:0000256" key="3">
    <source>
        <dbReference type="PROSITE-ProRule" id="PRU10141"/>
    </source>
</evidence>
<dbReference type="PANTHER" id="PTHR44329">
    <property type="entry name" value="SERINE/THREONINE-PROTEIN KINASE TNNI3K-RELATED"/>
    <property type="match status" value="1"/>
</dbReference>
<gene>
    <name evidence="5" type="ORF">M9Y10_007368</name>
</gene>
<dbReference type="InterPro" id="IPR026906">
    <property type="entry name" value="LRR_5"/>
</dbReference>
<organism evidence="5 6">
    <name type="scientific">Tritrichomonas musculus</name>
    <dbReference type="NCBI Taxonomy" id="1915356"/>
    <lineage>
        <taxon>Eukaryota</taxon>
        <taxon>Metamonada</taxon>
        <taxon>Parabasalia</taxon>
        <taxon>Tritrichomonadida</taxon>
        <taxon>Tritrichomonadidae</taxon>
        <taxon>Tritrichomonas</taxon>
    </lineage>
</organism>
<dbReference type="InterPro" id="IPR000719">
    <property type="entry name" value="Prot_kinase_dom"/>
</dbReference>
<feature type="binding site" evidence="3">
    <location>
        <position position="28"/>
    </location>
    <ligand>
        <name>ATP</name>
        <dbReference type="ChEBI" id="CHEBI:30616"/>
    </ligand>
</feature>
<dbReference type="PROSITE" id="PS00108">
    <property type="entry name" value="PROTEIN_KINASE_ST"/>
    <property type="match status" value="1"/>
</dbReference>
<dbReference type="SMART" id="SM00220">
    <property type="entry name" value="S_TKc"/>
    <property type="match status" value="1"/>
</dbReference>
<dbReference type="SUPFAM" id="SSF52058">
    <property type="entry name" value="L domain-like"/>
    <property type="match status" value="1"/>
</dbReference>
<dbReference type="InterPro" id="IPR032675">
    <property type="entry name" value="LRR_dom_sf"/>
</dbReference>
<evidence type="ECO:0000313" key="6">
    <source>
        <dbReference type="Proteomes" id="UP001470230"/>
    </source>
</evidence>
<proteinExistence type="predicted"/>
<dbReference type="Gene3D" id="1.10.510.10">
    <property type="entry name" value="Transferase(Phosphotransferase) domain 1"/>
    <property type="match status" value="1"/>
</dbReference>
<comment type="caution">
    <text evidence="5">The sequence shown here is derived from an EMBL/GenBank/DDBJ whole genome shotgun (WGS) entry which is preliminary data.</text>
</comment>
<dbReference type="InterPro" id="IPR006597">
    <property type="entry name" value="Sel1-like"/>
</dbReference>
<dbReference type="InterPro" id="IPR011009">
    <property type="entry name" value="Kinase-like_dom_sf"/>
</dbReference>
<dbReference type="Pfam" id="PF13306">
    <property type="entry name" value="LRR_5"/>
    <property type="match status" value="2"/>
</dbReference>
<evidence type="ECO:0000259" key="4">
    <source>
        <dbReference type="PROSITE" id="PS50011"/>
    </source>
</evidence>
<dbReference type="PROSITE" id="PS00107">
    <property type="entry name" value="PROTEIN_KINASE_ATP"/>
    <property type="match status" value="1"/>
</dbReference>
<reference evidence="5 6" key="1">
    <citation type="submission" date="2024-04" db="EMBL/GenBank/DDBJ databases">
        <title>Tritrichomonas musculus Genome.</title>
        <authorList>
            <person name="Alves-Ferreira E."/>
            <person name="Grigg M."/>
            <person name="Lorenzi H."/>
            <person name="Galac M."/>
        </authorList>
    </citation>
    <scope>NUCLEOTIDE SEQUENCE [LARGE SCALE GENOMIC DNA]</scope>
    <source>
        <strain evidence="5 6">EAF2021</strain>
    </source>
</reference>
<dbReference type="SUPFAM" id="SSF81901">
    <property type="entry name" value="HCP-like"/>
    <property type="match status" value="1"/>
</dbReference>
<dbReference type="CDD" id="cd13999">
    <property type="entry name" value="STKc_MAP3K-like"/>
    <property type="match status" value="1"/>
</dbReference>
<dbReference type="EMBL" id="JAPFFF010000013">
    <property type="protein sequence ID" value="KAK8871632.1"/>
    <property type="molecule type" value="Genomic_DNA"/>
</dbReference>
<dbReference type="SUPFAM" id="SSF56112">
    <property type="entry name" value="Protein kinase-like (PK-like)"/>
    <property type="match status" value="1"/>
</dbReference>
<dbReference type="InterPro" id="IPR008271">
    <property type="entry name" value="Ser/Thr_kinase_AS"/>
</dbReference>
<dbReference type="InterPro" id="IPR017441">
    <property type="entry name" value="Protein_kinase_ATP_BS"/>
</dbReference>
<sequence>MLELIGSGAFSVVYKVKENETGKHYAAKVLNFKIDKDSSLQNEVLLLLREVNLISSLDHPAILKFIGFSPTDFEGFPFPTIVTELAPNDSLEDIIKLEASSLSPKGWDDTRKLINIYGIASGLQYLHLHDIIHRDMKPANILLDDYLFPKIADFGLSKITTSVSKSLNLQSQDHFKGTPVYMAPEILKNENYSKSVDVYAFAIIVYQILTGITPYADLTLHQLMHKVVFLRERPELTNDIPEAYRKLIEKCWSNNPAERPTFDKIVDDLKNNEEYLTDTIDKDEFYNYVDYIDEYKKSFDLSQSIHFDEIVNRKGKNTKIQKVTIQKKKPQKVIEREEEEEKNQKITETEITASSSENIHVTKNRSKSLFSYLRKDSSSDQPREISFPIDEFNKLDKSCQDLVNQAKNDPEKQFIVGRSLVEGKDNFPKDIEIGVKYLEKSATENCTEALIYYCQMLVQGTVIPSNVEKAKKYLKKSQKESQKDARVSLLYGRIMKKEKNFTDAKKSFEKSAKLGNKEAMYEYAKMTFKGEGCKKNDKEALKYFELSQRNGFEKADNFIVAYERINKQKSFSKLKGDTQFFLISQVIKSNNNNITQSGRWKQIYINPDKGEMLYSNGSLKSSDFLNILNNFEDISIQINFPSKSLESFNSFVSKFKASFDSSEITLYVIVSTSVSTIKQHCFKGLNSIAQVSIPSTVTSIEDHAFEKCSSLTQILVPFSVNSIGEYAFVGCTSMKQASIISCIETIPNGVFSGCSLLSDVSFLESVTKIGNYAFYGCSQLQSIFIPSSVFSIGSYAFYECSSLLQVSIPASVCEIGPYAFNGCLALASVSFADDESSSLIEISEGAFAKCAALKKVLIPRSVLSIGKCAFMRCSSLESLFMPPSVTAIGENAFARCSALTNVSIPSSVTRVGEGAFIGCSALVEISIPSAIDLKSVIGINDNVKVTKI</sequence>
<accession>A0ABR2J152</accession>
<dbReference type="Gene3D" id="1.25.40.10">
    <property type="entry name" value="Tetratricopeptide repeat domain"/>
    <property type="match status" value="1"/>
</dbReference>
<dbReference type="SMART" id="SM00671">
    <property type="entry name" value="SEL1"/>
    <property type="match status" value="3"/>
</dbReference>
<feature type="domain" description="Protein kinase" evidence="4">
    <location>
        <begin position="1"/>
        <end position="276"/>
    </location>
</feature>
<evidence type="ECO:0000313" key="5">
    <source>
        <dbReference type="EMBL" id="KAK8871632.1"/>
    </source>
</evidence>
<keyword evidence="1 3" id="KW-0547">Nucleotide-binding</keyword>
<dbReference type="InterPro" id="IPR011990">
    <property type="entry name" value="TPR-like_helical_dom_sf"/>
</dbReference>
<dbReference type="Proteomes" id="UP001470230">
    <property type="component" value="Unassembled WGS sequence"/>
</dbReference>
<dbReference type="Pfam" id="PF08238">
    <property type="entry name" value="Sel1"/>
    <property type="match status" value="3"/>
</dbReference>
<evidence type="ECO:0000256" key="1">
    <source>
        <dbReference type="ARBA" id="ARBA00022741"/>
    </source>
</evidence>
<dbReference type="PROSITE" id="PS50011">
    <property type="entry name" value="PROTEIN_KINASE_DOM"/>
    <property type="match status" value="1"/>
</dbReference>